<dbReference type="InterPro" id="IPR003879">
    <property type="entry name" value="Butyrophylin_SPRY"/>
</dbReference>
<dbReference type="InterPro" id="IPR001870">
    <property type="entry name" value="B30.2/SPRY"/>
</dbReference>
<reference evidence="9" key="2">
    <citation type="submission" date="2025-08" db="UniProtKB">
        <authorList>
            <consortium name="Ensembl"/>
        </authorList>
    </citation>
    <scope>IDENTIFICATION</scope>
</reference>
<dbReference type="PRINTS" id="PR01407">
    <property type="entry name" value="BUTYPHLNCDUF"/>
</dbReference>
<dbReference type="InterPro" id="IPR013083">
    <property type="entry name" value="Znf_RING/FYVE/PHD"/>
</dbReference>
<dbReference type="InterPro" id="IPR050143">
    <property type="entry name" value="TRIM/RBCC"/>
</dbReference>
<organism evidence="9 10">
    <name type="scientific">Sphaeramia orbicularis</name>
    <name type="common">orbiculate cardinalfish</name>
    <dbReference type="NCBI Taxonomy" id="375764"/>
    <lineage>
        <taxon>Eukaryota</taxon>
        <taxon>Metazoa</taxon>
        <taxon>Chordata</taxon>
        <taxon>Craniata</taxon>
        <taxon>Vertebrata</taxon>
        <taxon>Euteleostomi</taxon>
        <taxon>Actinopterygii</taxon>
        <taxon>Neopterygii</taxon>
        <taxon>Teleostei</taxon>
        <taxon>Neoteleostei</taxon>
        <taxon>Acanthomorphata</taxon>
        <taxon>Gobiaria</taxon>
        <taxon>Kurtiformes</taxon>
        <taxon>Apogonoidei</taxon>
        <taxon>Apogonidae</taxon>
        <taxon>Apogoninae</taxon>
        <taxon>Sphaeramia</taxon>
    </lineage>
</organism>
<dbReference type="FunCoup" id="A0A672ZE92">
    <property type="interactions" value="192"/>
</dbReference>
<feature type="domain" description="RING-type" evidence="6">
    <location>
        <begin position="14"/>
        <end position="54"/>
    </location>
</feature>
<dbReference type="SUPFAM" id="SSF57850">
    <property type="entry name" value="RING/U-box"/>
    <property type="match status" value="1"/>
</dbReference>
<sequence length="467" mass="54074">MSSALSRSHEDLYCPICHKIFIDPVVLSCSHSFCKDCLHQSWKGKPVRLCPVCKRKSSKSEPPSYFALKKRCETFLQEREQKLSDPVCHQHSQRLSLFCLVDQIPICVICQTSRFHKKHDVSPVDEAAQDHREELQRSVRRLKERKRTFEQVKVTLDHTVGHIRTQAQNTARQIKEQFRKLHQFLQEEEESRIRVLREEEEQKTQRMKVKMEVLSKEIRYLSETIQATEDELKAEDIAFLHKYKATVERVQQCPPMEAPQLGPGALIDQAKHLGNLSFNIWNKMKDMVSYSPVVLDPNSAHPDLVLSEDLSRVCHRDKQNVPDNPERNDYFTSVLASTGFNSGSHSWDVDVTGNTVWLVGVVNESIQRKGDQVSGLWRIGYYGGKYTARSTWDPETVLLVRKKLRKVRVQLDFYGGKLTFFDRDSNTHIHTFTHTFTERVFPFINTKNDQSLGILPGQISVTVKEVR</sequence>
<dbReference type="InterPro" id="IPR006574">
    <property type="entry name" value="PRY"/>
</dbReference>
<dbReference type="Gene3D" id="2.60.120.920">
    <property type="match status" value="1"/>
</dbReference>
<reference evidence="9" key="1">
    <citation type="submission" date="2019-06" db="EMBL/GenBank/DDBJ databases">
        <authorList>
            <consortium name="Wellcome Sanger Institute Data Sharing"/>
        </authorList>
    </citation>
    <scope>NUCLEOTIDE SEQUENCE [LARGE SCALE GENOMIC DNA]</scope>
</reference>
<evidence type="ECO:0000313" key="10">
    <source>
        <dbReference type="Proteomes" id="UP000472271"/>
    </source>
</evidence>
<dbReference type="InterPro" id="IPR043136">
    <property type="entry name" value="B30.2/SPRY_sf"/>
</dbReference>
<dbReference type="Pfam" id="PF13765">
    <property type="entry name" value="PRY"/>
    <property type="match status" value="1"/>
</dbReference>
<dbReference type="CDD" id="cd12893">
    <property type="entry name" value="SPRY_PRY_TRIM35"/>
    <property type="match status" value="1"/>
</dbReference>
<keyword evidence="5" id="KW-0175">Coiled coil</keyword>
<evidence type="ECO:0000256" key="2">
    <source>
        <dbReference type="ARBA" id="ARBA00022771"/>
    </source>
</evidence>
<evidence type="ECO:0000256" key="4">
    <source>
        <dbReference type="PROSITE-ProRule" id="PRU00024"/>
    </source>
</evidence>
<dbReference type="PROSITE" id="PS50089">
    <property type="entry name" value="ZF_RING_2"/>
    <property type="match status" value="1"/>
</dbReference>
<dbReference type="GO" id="GO:0008270">
    <property type="term" value="F:zinc ion binding"/>
    <property type="evidence" value="ECO:0007669"/>
    <property type="project" value="UniProtKB-KW"/>
</dbReference>
<feature type="domain" description="B30.2/SPRY" evidence="8">
    <location>
        <begin position="273"/>
        <end position="461"/>
    </location>
</feature>
<dbReference type="AlphaFoldDB" id="A0A672ZE92"/>
<dbReference type="SMART" id="SM00589">
    <property type="entry name" value="PRY"/>
    <property type="match status" value="1"/>
</dbReference>
<dbReference type="InterPro" id="IPR017907">
    <property type="entry name" value="Znf_RING_CS"/>
</dbReference>
<dbReference type="Pfam" id="PF00643">
    <property type="entry name" value="zf-B_box"/>
    <property type="match status" value="1"/>
</dbReference>
<dbReference type="SUPFAM" id="SSF49899">
    <property type="entry name" value="Concanavalin A-like lectins/glucanases"/>
    <property type="match status" value="1"/>
</dbReference>
<dbReference type="Pfam" id="PF00622">
    <property type="entry name" value="SPRY"/>
    <property type="match status" value="1"/>
</dbReference>
<dbReference type="PROSITE" id="PS50188">
    <property type="entry name" value="B302_SPRY"/>
    <property type="match status" value="1"/>
</dbReference>
<dbReference type="SUPFAM" id="SSF57845">
    <property type="entry name" value="B-box zinc-binding domain"/>
    <property type="match status" value="1"/>
</dbReference>
<keyword evidence="3" id="KW-0862">Zinc</keyword>
<feature type="coiled-coil region" evidence="5">
    <location>
        <begin position="186"/>
        <end position="231"/>
    </location>
</feature>
<reference evidence="9" key="3">
    <citation type="submission" date="2025-09" db="UniProtKB">
        <authorList>
            <consortium name="Ensembl"/>
        </authorList>
    </citation>
    <scope>IDENTIFICATION</scope>
</reference>
<evidence type="ECO:0000256" key="1">
    <source>
        <dbReference type="ARBA" id="ARBA00022723"/>
    </source>
</evidence>
<dbReference type="InterPro" id="IPR013320">
    <property type="entry name" value="ConA-like_dom_sf"/>
</dbReference>
<evidence type="ECO:0000259" key="6">
    <source>
        <dbReference type="PROSITE" id="PS50089"/>
    </source>
</evidence>
<dbReference type="Proteomes" id="UP000472271">
    <property type="component" value="Chromosome 5"/>
</dbReference>
<dbReference type="SMART" id="SM00184">
    <property type="entry name" value="RING"/>
    <property type="match status" value="1"/>
</dbReference>
<keyword evidence="10" id="KW-1185">Reference proteome</keyword>
<evidence type="ECO:0000313" key="9">
    <source>
        <dbReference type="Ensembl" id="ENSSORP00005014792.1"/>
    </source>
</evidence>
<dbReference type="PROSITE" id="PS00518">
    <property type="entry name" value="ZF_RING_1"/>
    <property type="match status" value="1"/>
</dbReference>
<feature type="domain" description="B box-type" evidence="7">
    <location>
        <begin position="83"/>
        <end position="124"/>
    </location>
</feature>
<proteinExistence type="predicted"/>
<name>A0A672ZE92_9TELE</name>
<dbReference type="Pfam" id="PF13445">
    <property type="entry name" value="zf-RING_UBOX"/>
    <property type="match status" value="1"/>
</dbReference>
<dbReference type="PANTHER" id="PTHR24103">
    <property type="entry name" value="E3 UBIQUITIN-PROTEIN LIGASE TRIM"/>
    <property type="match status" value="1"/>
</dbReference>
<evidence type="ECO:0000259" key="7">
    <source>
        <dbReference type="PROSITE" id="PS50119"/>
    </source>
</evidence>
<keyword evidence="2 4" id="KW-0863">Zinc-finger</keyword>
<dbReference type="PROSITE" id="PS50119">
    <property type="entry name" value="ZF_BBOX"/>
    <property type="match status" value="1"/>
</dbReference>
<dbReference type="InParanoid" id="A0A672ZE92"/>
<feature type="coiled-coil region" evidence="5">
    <location>
        <begin position="125"/>
        <end position="152"/>
    </location>
</feature>
<dbReference type="SMART" id="SM00336">
    <property type="entry name" value="BBOX"/>
    <property type="match status" value="1"/>
</dbReference>
<dbReference type="Ensembl" id="ENSSORT00005015221.1">
    <property type="protein sequence ID" value="ENSSORP00005014792.1"/>
    <property type="gene ID" value="ENSSORG00005007532.1"/>
</dbReference>
<evidence type="ECO:0000256" key="5">
    <source>
        <dbReference type="SAM" id="Coils"/>
    </source>
</evidence>
<dbReference type="InterPro" id="IPR003877">
    <property type="entry name" value="SPRY_dom"/>
</dbReference>
<keyword evidence="1" id="KW-0479">Metal-binding</keyword>
<protein>
    <submittedName>
        <fullName evidence="9">Zinc-binding protein A33-like</fullName>
    </submittedName>
</protein>
<dbReference type="Gene3D" id="3.30.160.60">
    <property type="entry name" value="Classic Zinc Finger"/>
    <property type="match status" value="1"/>
</dbReference>
<accession>A0A672ZE92</accession>
<dbReference type="Gene3D" id="3.30.40.10">
    <property type="entry name" value="Zinc/RING finger domain, C3HC4 (zinc finger)"/>
    <property type="match status" value="1"/>
</dbReference>
<dbReference type="InterPro" id="IPR027370">
    <property type="entry name" value="Znf-RING_euk"/>
</dbReference>
<dbReference type="InterPro" id="IPR000315">
    <property type="entry name" value="Znf_B-box"/>
</dbReference>
<gene>
    <name evidence="9" type="primary">LOC115418916</name>
</gene>
<dbReference type="InterPro" id="IPR001841">
    <property type="entry name" value="Znf_RING"/>
</dbReference>
<evidence type="ECO:0000259" key="8">
    <source>
        <dbReference type="PROSITE" id="PS50188"/>
    </source>
</evidence>
<dbReference type="SMART" id="SM00449">
    <property type="entry name" value="SPRY"/>
    <property type="match status" value="1"/>
</dbReference>
<evidence type="ECO:0000256" key="3">
    <source>
        <dbReference type="ARBA" id="ARBA00022833"/>
    </source>
</evidence>